<dbReference type="SUPFAM" id="SSF56436">
    <property type="entry name" value="C-type lectin-like"/>
    <property type="match status" value="2"/>
</dbReference>
<evidence type="ECO:0000313" key="2">
    <source>
        <dbReference type="Proteomes" id="UP000274131"/>
    </source>
</evidence>
<gene>
    <name evidence="1" type="ORF">EVEC_LOCUS4049</name>
</gene>
<dbReference type="Gene3D" id="3.10.100.10">
    <property type="entry name" value="Mannose-Binding Protein A, subunit A"/>
    <property type="match status" value="1"/>
</dbReference>
<protein>
    <submittedName>
        <fullName evidence="3">C-type lectin domain-containing protein</fullName>
    </submittedName>
</protein>
<dbReference type="WBParaSite" id="EVEC_0000434101-mRNA-1">
    <property type="protein sequence ID" value="EVEC_0000434101-mRNA-1"/>
    <property type="gene ID" value="EVEC_0000434101"/>
</dbReference>
<dbReference type="EMBL" id="UXUI01007750">
    <property type="protein sequence ID" value="VDD89298.1"/>
    <property type="molecule type" value="Genomic_DNA"/>
</dbReference>
<accession>A0A0N4V2U2</accession>
<dbReference type="Proteomes" id="UP000274131">
    <property type="component" value="Unassembled WGS sequence"/>
</dbReference>
<evidence type="ECO:0000313" key="1">
    <source>
        <dbReference type="EMBL" id="VDD89298.1"/>
    </source>
</evidence>
<organism evidence="3">
    <name type="scientific">Enterobius vermicularis</name>
    <name type="common">Human pinworm</name>
    <dbReference type="NCBI Taxonomy" id="51028"/>
    <lineage>
        <taxon>Eukaryota</taxon>
        <taxon>Metazoa</taxon>
        <taxon>Ecdysozoa</taxon>
        <taxon>Nematoda</taxon>
        <taxon>Chromadorea</taxon>
        <taxon>Rhabditida</taxon>
        <taxon>Spirurina</taxon>
        <taxon>Oxyuridomorpha</taxon>
        <taxon>Oxyuroidea</taxon>
        <taxon>Oxyuridae</taxon>
        <taxon>Enterobius</taxon>
    </lineage>
</organism>
<reference evidence="1 2" key="2">
    <citation type="submission" date="2018-10" db="EMBL/GenBank/DDBJ databases">
        <authorList>
            <consortium name="Pathogen Informatics"/>
        </authorList>
    </citation>
    <scope>NUCLEOTIDE SEQUENCE [LARGE SCALE GENOMIC DNA]</scope>
</reference>
<dbReference type="InterPro" id="IPR016186">
    <property type="entry name" value="C-type_lectin-like/link_sf"/>
</dbReference>
<name>A0A0N4V2U2_ENTVE</name>
<dbReference type="CDD" id="cd00037">
    <property type="entry name" value="CLECT"/>
    <property type="match status" value="1"/>
</dbReference>
<dbReference type="InterPro" id="IPR016187">
    <property type="entry name" value="CTDL_fold"/>
</dbReference>
<reference evidence="3" key="1">
    <citation type="submission" date="2017-02" db="UniProtKB">
        <authorList>
            <consortium name="WormBaseParasite"/>
        </authorList>
    </citation>
    <scope>IDENTIFICATION</scope>
</reference>
<dbReference type="AlphaFoldDB" id="A0A0N4V2U2"/>
<sequence>MSVIRVEIDGRSQKPGGFSKKLNVRWFISRHLRLKDSEMRLLVVQFNALLLIPSMSIDYEIIGECQNLRILTNFKILTRLIYTGEDEDDFYCLLNVETYKEMTVEEMEDVCSKYYEGHALSIANEEEFKLFDRVLLKDQHLEKEQYIWIPLGINHKMDYFYDFTDSAFIVSKKQRLPYVTWKGGDCYAFVRVGTEPDDEGECPRYPLQLYIVPPRLVSVNHGSFKYCLFLLSADNILENPNKYDPISQGYAVDFDTAAQYCLRKFNGHLLSIQDAEELMFISNSLYHCVDEGCVAKLELLLGLQSRGKTAAAFFADGTKTEYVLSRVEIFHNTTERLCFFLSSFYRFSIVTIVAKKCGWYYYFVCKAPVKYELEHKKLPRYNVLDVRIDDHYCFLKQ</sequence>
<keyword evidence="2" id="KW-1185">Reference proteome</keyword>
<evidence type="ECO:0000313" key="3">
    <source>
        <dbReference type="WBParaSite" id="EVEC_0000434101-mRNA-1"/>
    </source>
</evidence>
<proteinExistence type="predicted"/>